<gene>
    <name evidence="5" type="ORF">ACFQ47_05745</name>
</gene>
<keyword evidence="3 5" id="KW-0378">Hydrolase</keyword>
<evidence type="ECO:0000313" key="5">
    <source>
        <dbReference type="EMBL" id="MFD1432185.1"/>
    </source>
</evidence>
<dbReference type="InterPro" id="IPR013783">
    <property type="entry name" value="Ig-like_fold"/>
</dbReference>
<feature type="domain" description="Fibronectin type III-like" evidence="4">
    <location>
        <begin position="686"/>
        <end position="756"/>
    </location>
</feature>
<evidence type="ECO:0000256" key="3">
    <source>
        <dbReference type="ARBA" id="ARBA00022801"/>
    </source>
</evidence>
<dbReference type="InterPro" id="IPR017853">
    <property type="entry name" value="GH"/>
</dbReference>
<dbReference type="InterPro" id="IPR036881">
    <property type="entry name" value="Glyco_hydro_3_C_sf"/>
</dbReference>
<dbReference type="InterPro" id="IPR001764">
    <property type="entry name" value="Glyco_hydro_3_N"/>
</dbReference>
<dbReference type="Gene3D" id="2.60.120.380">
    <property type="match status" value="1"/>
</dbReference>
<dbReference type="Gene3D" id="3.40.50.1700">
    <property type="entry name" value="Glycoside hydrolase family 3 C-terminal domain"/>
    <property type="match status" value="1"/>
</dbReference>
<dbReference type="PRINTS" id="PR00133">
    <property type="entry name" value="GLHYDRLASE3"/>
</dbReference>
<evidence type="ECO:0000256" key="1">
    <source>
        <dbReference type="ARBA" id="ARBA00005336"/>
    </source>
</evidence>
<dbReference type="InterPro" id="IPR002772">
    <property type="entry name" value="Glyco_hydro_3_C"/>
</dbReference>
<organism evidence="5 6">
    <name type="scientific">Lacticaseibacillus yichunensis</name>
    <dbReference type="NCBI Taxonomy" id="2486015"/>
    <lineage>
        <taxon>Bacteria</taxon>
        <taxon>Bacillati</taxon>
        <taxon>Bacillota</taxon>
        <taxon>Bacilli</taxon>
        <taxon>Lactobacillales</taxon>
        <taxon>Lactobacillaceae</taxon>
        <taxon>Lacticaseibacillus</taxon>
    </lineage>
</organism>
<proteinExistence type="inferred from homology"/>
<keyword evidence="6" id="KW-1185">Reference proteome</keyword>
<dbReference type="RefSeq" id="WP_125696756.1">
    <property type="nucleotide sequence ID" value="NZ_JBHTOG010000026.1"/>
</dbReference>
<dbReference type="Gene3D" id="2.60.40.10">
    <property type="entry name" value="Immunoglobulins"/>
    <property type="match status" value="1"/>
</dbReference>
<dbReference type="Pfam" id="PF14310">
    <property type="entry name" value="Fn3-like"/>
    <property type="match status" value="1"/>
</dbReference>
<reference evidence="6" key="1">
    <citation type="journal article" date="2019" name="Int. J. Syst. Evol. Microbiol.">
        <title>The Global Catalogue of Microorganisms (GCM) 10K type strain sequencing project: providing services to taxonomists for standard genome sequencing and annotation.</title>
        <authorList>
            <consortium name="The Broad Institute Genomics Platform"/>
            <consortium name="The Broad Institute Genome Sequencing Center for Infectious Disease"/>
            <person name="Wu L."/>
            <person name="Ma J."/>
        </authorList>
    </citation>
    <scope>NUCLEOTIDE SEQUENCE [LARGE SCALE GENOMIC DNA]</scope>
    <source>
        <strain evidence="6">CCM 8947</strain>
    </source>
</reference>
<evidence type="ECO:0000256" key="2">
    <source>
        <dbReference type="ARBA" id="ARBA00022729"/>
    </source>
</evidence>
<protein>
    <submittedName>
        <fullName evidence="5">Glycoside hydrolase family 3 C-terminal domain-containing protein</fullName>
    </submittedName>
</protein>
<dbReference type="SUPFAM" id="SSF51445">
    <property type="entry name" value="(Trans)glycosidases"/>
    <property type="match status" value="1"/>
</dbReference>
<evidence type="ECO:0000259" key="4">
    <source>
        <dbReference type="SMART" id="SM01217"/>
    </source>
</evidence>
<dbReference type="InterPro" id="IPR044993">
    <property type="entry name" value="BXL"/>
</dbReference>
<comment type="similarity">
    <text evidence="1">Belongs to the glycosyl hydrolase 3 family.</text>
</comment>
<dbReference type="EMBL" id="JBHTOG010000026">
    <property type="protein sequence ID" value="MFD1432185.1"/>
    <property type="molecule type" value="Genomic_DNA"/>
</dbReference>
<dbReference type="Pfam" id="PF01915">
    <property type="entry name" value="Glyco_hydro_3_C"/>
    <property type="match status" value="1"/>
</dbReference>
<comment type="caution">
    <text evidence="5">The sequence shown here is derived from an EMBL/GenBank/DDBJ whole genome shotgun (WGS) entry which is preliminary data.</text>
</comment>
<keyword evidence="2" id="KW-0732">Signal</keyword>
<evidence type="ECO:0000313" key="6">
    <source>
        <dbReference type="Proteomes" id="UP001597192"/>
    </source>
</evidence>
<dbReference type="Pfam" id="PF00933">
    <property type="entry name" value="Glyco_hydro_3"/>
    <property type="match status" value="1"/>
</dbReference>
<dbReference type="PANTHER" id="PTHR42721">
    <property type="entry name" value="SUGAR HYDROLASE-RELATED"/>
    <property type="match status" value="1"/>
</dbReference>
<sequence>MTNARQLAQHLAAQLTVSEKIGLLSTTQKAVPRLGLREFHIGGEAAHGIVDRETYHTTSFPIPLTLSQTFDPALLKRVGTVVSAEARALYNTTGRNSRLMPWAPTVDLERDPRWGRNEEGYGEDPFLTGAVAGGYIDGLQGDDKTLRVAAAPKHFFANNTEAKRGSESNSVTPRMKHEYYLKVFKFAFRDHHAQSMMTGYNGVNGIPMMQSPELAHTVKGQWGMDGTIVTDGSALTLNIEDYKYFGDYPHAVADALHKGMDCFVDDPAKVEEAAKQALSRGLITEAEITMAITNTLTVRTRLGQLDETTDPYAELGNAAIGTQAADDLVQEVTAAGTVLLKNEHATLPLTDADRVLLTGPAADRFVRDWYATLPMDRETLREGLAKRLGARVTYVESNDHATLAVQAGLPATPDLAQLTYEIERWQGDLVFLRDTNSGRYLQFEEDGQLSLHKTEVYDWVVREAFVLTAAGDLYAVDHDFRASDRNAMEAGGRGPRVGTVTITENGAERVAAAAGDSTKIVIAGGNHPLVIARETEDRTDLELPAAQRALFDRLAQLGKPVVGVLITGYPFAVETLPTQALLEVGYAGQSLGAALAKVLVGDVAPTGKLSQTWYNHTWQMPSMRAYDIEKTRRTYQFAAPETVQYPFGFGLTYGQVTLQNASINQQGRHLTIDLVLENRETYPVTETPQVYLVATGLQDLPNRQQLIAFEKTTVNAHSTQLVTLAADLADFRWYDAKAQAFYFPRGTYQLAVGFASGQPQQTLPVTIDGAAPTTYDLDAFPLRAGAFDDADGAELTSEAGQYEVVSLSKEGSLTYRHLTAKNGDLVVTVVASGRGQLTLTRGDGHHETQAFDAATSEQQLVFALGGMADQILQVTTNAAVSVLTLAAAPTGSK</sequence>
<dbReference type="PANTHER" id="PTHR42721:SF3">
    <property type="entry name" value="BETA-D-XYLOSIDASE 5-RELATED"/>
    <property type="match status" value="1"/>
</dbReference>
<name>A0ABW4CRG0_9LACO</name>
<dbReference type="SMART" id="SM01217">
    <property type="entry name" value="Fn3_like"/>
    <property type="match status" value="1"/>
</dbReference>
<dbReference type="GO" id="GO:0016787">
    <property type="term" value="F:hydrolase activity"/>
    <property type="evidence" value="ECO:0007669"/>
    <property type="project" value="UniProtKB-KW"/>
</dbReference>
<dbReference type="InterPro" id="IPR036962">
    <property type="entry name" value="Glyco_hydro_3_N_sf"/>
</dbReference>
<dbReference type="InterPro" id="IPR026891">
    <property type="entry name" value="Fn3-like"/>
</dbReference>
<dbReference type="Proteomes" id="UP001597192">
    <property type="component" value="Unassembled WGS sequence"/>
</dbReference>
<dbReference type="Gene3D" id="3.20.20.300">
    <property type="entry name" value="Glycoside hydrolase, family 3, N-terminal domain"/>
    <property type="match status" value="1"/>
</dbReference>
<accession>A0ABW4CRG0</accession>
<dbReference type="SUPFAM" id="SSF52279">
    <property type="entry name" value="Beta-D-glucan exohydrolase, C-terminal domain"/>
    <property type="match status" value="1"/>
</dbReference>